<keyword evidence="2" id="KW-0378">Hydrolase</keyword>
<dbReference type="InterPro" id="IPR029058">
    <property type="entry name" value="AB_hydrolase_fold"/>
</dbReference>
<feature type="domain" description="AB hydrolase-1" evidence="1">
    <location>
        <begin position="25"/>
        <end position="126"/>
    </location>
</feature>
<dbReference type="InterPro" id="IPR000073">
    <property type="entry name" value="AB_hydrolase_1"/>
</dbReference>
<dbReference type="EMBL" id="JAPTGB010000009">
    <property type="protein sequence ID" value="MCZ0860631.1"/>
    <property type="molecule type" value="Genomic_DNA"/>
</dbReference>
<evidence type="ECO:0000313" key="3">
    <source>
        <dbReference type="Proteomes" id="UP001141422"/>
    </source>
</evidence>
<dbReference type="RefSeq" id="WP_268924845.1">
    <property type="nucleotide sequence ID" value="NZ_JAPTGB010000009.1"/>
</dbReference>
<organism evidence="2 3">
    <name type="scientific">Methanocorpusculum petauri</name>
    <dbReference type="NCBI Taxonomy" id="3002863"/>
    <lineage>
        <taxon>Archaea</taxon>
        <taxon>Methanobacteriati</taxon>
        <taxon>Methanobacteriota</taxon>
        <taxon>Stenosarchaea group</taxon>
        <taxon>Methanomicrobia</taxon>
        <taxon>Methanomicrobiales</taxon>
        <taxon>Methanocorpusculaceae</taxon>
        <taxon>Methanocorpusculum</taxon>
    </lineage>
</organism>
<protein>
    <submittedName>
        <fullName evidence="2">Alpha/beta hydrolase</fullName>
    </submittedName>
</protein>
<comment type="caution">
    <text evidence="2">The sequence shown here is derived from an EMBL/GenBank/DDBJ whole genome shotgun (WGS) entry which is preliminary data.</text>
</comment>
<evidence type="ECO:0000259" key="1">
    <source>
        <dbReference type="Pfam" id="PF00561"/>
    </source>
</evidence>
<dbReference type="PANTHER" id="PTHR43798:SF33">
    <property type="entry name" value="HYDROLASE, PUTATIVE (AFU_ORTHOLOGUE AFUA_2G14860)-RELATED"/>
    <property type="match status" value="1"/>
</dbReference>
<dbReference type="PRINTS" id="PR00111">
    <property type="entry name" value="ABHYDROLASE"/>
</dbReference>
<dbReference type="Gene3D" id="3.40.50.1820">
    <property type="entry name" value="alpha/beta hydrolase"/>
    <property type="match status" value="1"/>
</dbReference>
<dbReference type="InterPro" id="IPR050266">
    <property type="entry name" value="AB_hydrolase_sf"/>
</dbReference>
<sequence>MLDEIRYARSDDARIAYRIVGSGTPLVIVSGLGDSMRDWKESIIRMLAKEFCVILPDNRGLGLTGMGSIPPQKMTIAQYAADVHAVVEAEGFSEIFLLGHSMGGMIAQEFAVVHPEMVKKLMLFATDYGPESSYRAHLMNRCVLPLQALCMIAPWHTKGFRAGACAIATWPGSMDRLGEVSCRTFLLFGDADFLMHPDVAHEMERMIPHAELKLVAGGTHRMHDLYPTEFAKMVLEFFGM</sequence>
<dbReference type="PANTHER" id="PTHR43798">
    <property type="entry name" value="MONOACYLGLYCEROL LIPASE"/>
    <property type="match status" value="1"/>
</dbReference>
<reference evidence="2" key="1">
    <citation type="submission" date="2022-12" db="EMBL/GenBank/DDBJ databases">
        <title>Isolation and characterisation of novel Methanocorpusculum spp. from native Australian herbivores indicates the genus is ancestrally host-associated.</title>
        <authorList>
            <person name="Volmer J.G."/>
            <person name="Soo R.M."/>
            <person name="Evans P.N."/>
            <person name="Hoedt E.C."/>
            <person name="Astorga Alsina A.L."/>
            <person name="Woodcroft B.J."/>
            <person name="Tyson G.W."/>
            <person name="Hugenholtz P."/>
            <person name="Morrison M."/>
        </authorList>
    </citation>
    <scope>NUCLEOTIDE SEQUENCE</scope>
    <source>
        <strain evidence="2">MG</strain>
    </source>
</reference>
<keyword evidence="3" id="KW-1185">Reference proteome</keyword>
<accession>A0ABT4IFW6</accession>
<proteinExistence type="predicted"/>
<evidence type="ECO:0000313" key="2">
    <source>
        <dbReference type="EMBL" id="MCZ0860631.1"/>
    </source>
</evidence>
<dbReference type="GO" id="GO:0016787">
    <property type="term" value="F:hydrolase activity"/>
    <property type="evidence" value="ECO:0007669"/>
    <property type="project" value="UniProtKB-KW"/>
</dbReference>
<dbReference type="SUPFAM" id="SSF53474">
    <property type="entry name" value="alpha/beta-Hydrolases"/>
    <property type="match status" value="1"/>
</dbReference>
<dbReference type="Proteomes" id="UP001141422">
    <property type="component" value="Unassembled WGS sequence"/>
</dbReference>
<name>A0ABT4IFW6_9EURY</name>
<dbReference type="Pfam" id="PF00561">
    <property type="entry name" value="Abhydrolase_1"/>
    <property type="match status" value="1"/>
</dbReference>
<gene>
    <name evidence="2" type="ORF">O0S10_05215</name>
</gene>